<dbReference type="Proteomes" id="UP000078512">
    <property type="component" value="Unassembled WGS sequence"/>
</dbReference>
<evidence type="ECO:0000313" key="3">
    <source>
        <dbReference type="Proteomes" id="UP000078512"/>
    </source>
</evidence>
<evidence type="ECO:0000313" key="2">
    <source>
        <dbReference type="EMBL" id="OAQ35827.1"/>
    </source>
</evidence>
<gene>
    <name evidence="2" type="ORF">K457DRAFT_120606</name>
</gene>
<dbReference type="OrthoDB" id="2432222at2759"/>
<proteinExistence type="predicted"/>
<name>A0A197KDP3_9FUNG</name>
<organism evidence="2 3">
    <name type="scientific">Linnemannia elongata AG-77</name>
    <dbReference type="NCBI Taxonomy" id="1314771"/>
    <lineage>
        <taxon>Eukaryota</taxon>
        <taxon>Fungi</taxon>
        <taxon>Fungi incertae sedis</taxon>
        <taxon>Mucoromycota</taxon>
        <taxon>Mortierellomycotina</taxon>
        <taxon>Mortierellomycetes</taxon>
        <taxon>Mortierellales</taxon>
        <taxon>Mortierellaceae</taxon>
        <taxon>Linnemannia</taxon>
    </lineage>
</organism>
<dbReference type="AlphaFoldDB" id="A0A197KDP3"/>
<dbReference type="InterPro" id="IPR001810">
    <property type="entry name" value="F-box_dom"/>
</dbReference>
<dbReference type="EMBL" id="KV442013">
    <property type="protein sequence ID" value="OAQ35827.1"/>
    <property type="molecule type" value="Genomic_DNA"/>
</dbReference>
<dbReference type="SUPFAM" id="SSF52047">
    <property type="entry name" value="RNI-like"/>
    <property type="match status" value="1"/>
</dbReference>
<sequence length="523" mass="59866">MPPACQSQQAGSSSPWQIEQIALQAQVPCHQNPLAIPEILSMIASFSSRHTLVSCLRVSRSWCEHFLPQIWTSVDINLQEKGMCPPRNVLERHSSLVRKLKIRGPFREHFMYLDHICSFAYPNLFDLFISSRTYESNAFIYFIQRHQQSLVSISVTVMSTGVLEAIEGCSKLQQLQCWSLDLTKPKQWVFLHNCLWSRLKVLCAGYSYVPQEFRHVHPLQVSPELPTSSTSIQELTVRSRMDMDDIKAHCWTVQQCPHLVRLIWSTVSPPDNEPALDADSGPMHLMAEEIRRSGIKWVHIKYLELSGSNIYSRDLDSLIRTMPLLTTLNLSRTDINLDGWRVLRASPQLLLRLRELDLESCHCLPGSAVQDMLCTMPNLEVFKAVSLSYTDAEQDDRPWLCHALKELSLTFDLGSPLRRSPSLEPKLLLRLSKLDRLKKCRIPYLGGHGPKFTLQSGLDLLCSLKNLTSFECRITRRSWGAAEVDWVIENWPNLRSLKGITIPNNEQKRLDQHFAANKENDMA</sequence>
<protein>
    <recommendedName>
        <fullName evidence="1">F-box domain-containing protein</fullName>
    </recommendedName>
</protein>
<accession>A0A197KDP3</accession>
<dbReference type="Gene3D" id="3.80.10.10">
    <property type="entry name" value="Ribonuclease Inhibitor"/>
    <property type="match status" value="2"/>
</dbReference>
<dbReference type="Pfam" id="PF12937">
    <property type="entry name" value="F-box-like"/>
    <property type="match status" value="1"/>
</dbReference>
<feature type="domain" description="F-box" evidence="1">
    <location>
        <begin position="37"/>
        <end position="76"/>
    </location>
</feature>
<dbReference type="InterPro" id="IPR032675">
    <property type="entry name" value="LRR_dom_sf"/>
</dbReference>
<keyword evidence="3" id="KW-1185">Reference proteome</keyword>
<evidence type="ECO:0000259" key="1">
    <source>
        <dbReference type="Pfam" id="PF12937"/>
    </source>
</evidence>
<reference evidence="2 3" key="1">
    <citation type="submission" date="2016-05" db="EMBL/GenBank/DDBJ databases">
        <title>Genome sequencing reveals origins of a unique bacterial endosymbiosis in the earliest lineages of terrestrial Fungi.</title>
        <authorList>
            <consortium name="DOE Joint Genome Institute"/>
            <person name="Uehling J."/>
            <person name="Gryganskyi A."/>
            <person name="Hameed K."/>
            <person name="Tschaplinski T."/>
            <person name="Misztal P."/>
            <person name="Wu S."/>
            <person name="Desiro A."/>
            <person name="Vande Pol N."/>
            <person name="Du Z.-Y."/>
            <person name="Zienkiewicz A."/>
            <person name="Zienkiewicz K."/>
            <person name="Morin E."/>
            <person name="Tisserant E."/>
            <person name="Splivallo R."/>
            <person name="Hainaut M."/>
            <person name="Henrissat B."/>
            <person name="Ohm R."/>
            <person name="Kuo A."/>
            <person name="Yan J."/>
            <person name="Lipzen A."/>
            <person name="Nolan M."/>
            <person name="Labutti K."/>
            <person name="Barry K."/>
            <person name="Goldstein A."/>
            <person name="Labbe J."/>
            <person name="Schadt C."/>
            <person name="Tuskan G."/>
            <person name="Grigoriev I."/>
            <person name="Martin F."/>
            <person name="Vilgalys R."/>
            <person name="Bonito G."/>
        </authorList>
    </citation>
    <scope>NUCLEOTIDE SEQUENCE [LARGE SCALE GENOMIC DNA]</scope>
    <source>
        <strain evidence="2 3">AG-77</strain>
    </source>
</reference>